<gene>
    <name evidence="2" type="ORF">SAMN04244573_03056</name>
</gene>
<dbReference type="AlphaFoldDB" id="A0A1H9M5Z8"/>
<accession>A0A1H9M5Z8</accession>
<proteinExistence type="predicted"/>
<evidence type="ECO:0000256" key="1">
    <source>
        <dbReference type="SAM" id="MobiDB-lite"/>
    </source>
</evidence>
<feature type="region of interest" description="Disordered" evidence="1">
    <location>
        <begin position="1"/>
        <end position="21"/>
    </location>
</feature>
<evidence type="ECO:0000313" key="2">
    <source>
        <dbReference type="EMBL" id="SER18907.1"/>
    </source>
</evidence>
<organism evidence="2 3">
    <name type="scientific">Azotobacter beijerinckii</name>
    <dbReference type="NCBI Taxonomy" id="170623"/>
    <lineage>
        <taxon>Bacteria</taxon>
        <taxon>Pseudomonadati</taxon>
        <taxon>Pseudomonadota</taxon>
        <taxon>Gammaproteobacteria</taxon>
        <taxon>Pseudomonadales</taxon>
        <taxon>Pseudomonadaceae</taxon>
        <taxon>Azotobacter</taxon>
    </lineage>
</organism>
<reference evidence="2 3" key="1">
    <citation type="submission" date="2016-10" db="EMBL/GenBank/DDBJ databases">
        <authorList>
            <person name="de Groot N.N."/>
        </authorList>
    </citation>
    <scope>NUCLEOTIDE SEQUENCE [LARGE SCALE GENOMIC DNA]</scope>
    <source>
        <strain evidence="2 3">DSM 378</strain>
    </source>
</reference>
<dbReference type="RefSeq" id="WP_090623540.1">
    <property type="nucleotide sequence ID" value="NZ_FOFJ01000032.1"/>
</dbReference>
<feature type="compositionally biased region" description="Basic residues" evidence="1">
    <location>
        <begin position="1"/>
        <end position="10"/>
    </location>
</feature>
<feature type="region of interest" description="Disordered" evidence="1">
    <location>
        <begin position="243"/>
        <end position="264"/>
    </location>
</feature>
<sequence>MITRKPKRPAVPKNDGDTWKERYDKNVAGERALNQVAREQHPVVSGAGGAVGGLLPALATGGTSALPSAGGALTRAASQLPKPTVAQSVAEGALQGAAYGGLYGAGSAEGNPLERMPGAADGALIGGAVGGAVPAVVGGAKGAYSAATSPERSALHQVDRAIQRDGMTGQQFAQKAEDLQQRYPGSAMPADAGGENVQGLLERVAQTPGAGRTQVIPALTERQQGQGQRLGDTLEDVTFGTAQPGAVSSSTGMAPSVGPPLSWTRNERDTVRNAADGIGKASGSERRHSFRAIEETMKQRAREAGPLYEQAYREPVPWTKELEDLFKRPIMQEAYKGAERRAANEGRDFYGKFIDLKDDGTFTVASVPSTGDLDFVKKYLDSKVGTLEKSGDLDEARVIKGIRTKLIGLMDDASPTYRQARASWAGHSQYIEAINKGKTIMNGNVSAEELADELSKMNPSELEAYRIGAVSSIINNMREKKARLPDLLRDLRSPAMRAKVDAMLPDDAARQRWDDTINFEEGVLTSTRRSLGNSATARRMAEMDGAEGIFGDLAVSAFTGTPVGGLFAQVVRRAGKNVRDTLGSKSDAAIADVLTKQGGLDALRGAVRQQAPSVGPMATTAGQALAIGSAQQGTERAPGPKTVPGILPAVRERLAAGEQLDAKALAREMGVIPAVAQRAIRKAQEERQAR</sequence>
<evidence type="ECO:0000313" key="3">
    <source>
        <dbReference type="Proteomes" id="UP000199267"/>
    </source>
</evidence>
<dbReference type="EMBL" id="FOFJ01000032">
    <property type="protein sequence ID" value="SER18907.1"/>
    <property type="molecule type" value="Genomic_DNA"/>
</dbReference>
<dbReference type="Proteomes" id="UP000199267">
    <property type="component" value="Unassembled WGS sequence"/>
</dbReference>
<protein>
    <submittedName>
        <fullName evidence="2">Uncharacterized protein</fullName>
    </submittedName>
</protein>
<name>A0A1H9M5Z8_9GAMM</name>